<accession>A0ABQ2AJY3</accession>
<evidence type="ECO:0000259" key="8">
    <source>
        <dbReference type="Pfam" id="PF01431"/>
    </source>
</evidence>
<dbReference type="InterPro" id="IPR018497">
    <property type="entry name" value="Peptidase_M13_C"/>
</dbReference>
<keyword evidence="7" id="KW-0482">Metalloprotease</keyword>
<dbReference type="Gene3D" id="1.10.1380.10">
    <property type="entry name" value="Neutral endopeptidase , domain2"/>
    <property type="match status" value="1"/>
</dbReference>
<dbReference type="PRINTS" id="PR00786">
    <property type="entry name" value="NEPRILYSIN"/>
</dbReference>
<dbReference type="PROSITE" id="PS51885">
    <property type="entry name" value="NEPRILYSIN"/>
    <property type="match status" value="1"/>
</dbReference>
<dbReference type="Proteomes" id="UP000643279">
    <property type="component" value="Unassembled WGS sequence"/>
</dbReference>
<feature type="domain" description="Peptidase M13 C-terminal" evidence="8">
    <location>
        <begin position="444"/>
        <end position="644"/>
    </location>
</feature>
<dbReference type="PANTHER" id="PTHR11733:SF167">
    <property type="entry name" value="FI17812P1-RELATED"/>
    <property type="match status" value="1"/>
</dbReference>
<keyword evidence="11" id="KW-1185">Reference proteome</keyword>
<comment type="caution">
    <text evidence="10">The sequence shown here is derived from an EMBL/GenBank/DDBJ whole genome shotgun (WGS) entry which is preliminary data.</text>
</comment>
<dbReference type="SUPFAM" id="SSF55486">
    <property type="entry name" value="Metalloproteases ('zincins'), catalytic domain"/>
    <property type="match status" value="1"/>
</dbReference>
<comment type="similarity">
    <text evidence="2">Belongs to the peptidase M13 family.</text>
</comment>
<comment type="cofactor">
    <cofactor evidence="1">
        <name>Zn(2+)</name>
        <dbReference type="ChEBI" id="CHEBI:29105"/>
    </cofactor>
</comment>
<evidence type="ECO:0000313" key="10">
    <source>
        <dbReference type="EMBL" id="GGH92365.1"/>
    </source>
</evidence>
<dbReference type="CDD" id="cd08662">
    <property type="entry name" value="M13"/>
    <property type="match status" value="1"/>
</dbReference>
<dbReference type="PANTHER" id="PTHR11733">
    <property type="entry name" value="ZINC METALLOPROTEASE FAMILY M13 NEPRILYSIN-RELATED"/>
    <property type="match status" value="1"/>
</dbReference>
<evidence type="ECO:0000256" key="7">
    <source>
        <dbReference type="ARBA" id="ARBA00023049"/>
    </source>
</evidence>
<evidence type="ECO:0000256" key="1">
    <source>
        <dbReference type="ARBA" id="ARBA00001947"/>
    </source>
</evidence>
<dbReference type="Gene3D" id="3.40.390.10">
    <property type="entry name" value="Collagenase (Catalytic Domain)"/>
    <property type="match status" value="1"/>
</dbReference>
<dbReference type="InterPro" id="IPR042089">
    <property type="entry name" value="Peptidase_M13_dom_2"/>
</dbReference>
<dbReference type="Pfam" id="PF01431">
    <property type="entry name" value="Peptidase_M13"/>
    <property type="match status" value="1"/>
</dbReference>
<keyword evidence="5" id="KW-0378">Hydrolase</keyword>
<proteinExistence type="inferred from homology"/>
<evidence type="ECO:0000256" key="4">
    <source>
        <dbReference type="ARBA" id="ARBA00022723"/>
    </source>
</evidence>
<protein>
    <submittedName>
        <fullName evidence="10">Peptidase M13</fullName>
    </submittedName>
</protein>
<reference evidence="11" key="1">
    <citation type="journal article" date="2019" name="Int. J. Syst. Evol. Microbiol.">
        <title>The Global Catalogue of Microorganisms (GCM) 10K type strain sequencing project: providing services to taxonomists for standard genome sequencing and annotation.</title>
        <authorList>
            <consortium name="The Broad Institute Genomics Platform"/>
            <consortium name="The Broad Institute Genome Sequencing Center for Infectious Disease"/>
            <person name="Wu L."/>
            <person name="Ma J."/>
        </authorList>
    </citation>
    <scope>NUCLEOTIDE SEQUENCE [LARGE SCALE GENOMIC DNA]</scope>
    <source>
        <strain evidence="11">CGMCC 1.12778</strain>
    </source>
</reference>
<keyword evidence="6" id="KW-0862">Zinc</keyword>
<keyword evidence="3" id="KW-0645">Protease</keyword>
<evidence type="ECO:0000313" key="11">
    <source>
        <dbReference type="Proteomes" id="UP000643279"/>
    </source>
</evidence>
<dbReference type="InterPro" id="IPR008753">
    <property type="entry name" value="Peptidase_M13_N"/>
</dbReference>
<sequence length="650" mass="71538">MPISGIDLTTIDHTVRPQDDLYQHVNGAWLKATEIPDDRPLEGTFTALRDGSEIAVRDIIEEAAAKGEEASGIERKIGDLYNSFMDEATVEGKGMEPIRARLAEVFATGSTTELIALAGRLFRADVGGLFYIYPAPDAGNPDRVLLYTGQGGLGLPDESYYRDEKFAPIVSAYTEHVEKMFELAGVADPHGAAARVVQLETNLASHHWDNVTLRDPQKTYNLKTADEAAALFPLLATWFEAAGIDSDKRAEIVVSTPDFFTGAAGLLAEVPLDTWQEWLAMRVVSAAAPYLSAAFVDTNFAFYGTAISGTPRNKDRWKRGVAVVEAGLGEAVGQIYVARHFPESHKARMQTLVANLIEAYRRSINDVVWMGGDTKAEALRKLEAFRAKIGYPDEWIDYSAVVIDPEDLLGNVERAHNADVDRHLDEVGKPVDRNKWLMTPQTVNAYYHPMMNEIVFPAAILQPPFFTADADDAVNYGGIGAVIGHEIGHGFDDQGSQFDGGGALRNWWTDQDRQAFEALTARLVAQYEALSPTAAPGHHVNGRLTLGENIGDLAGLTIAYKAYQISLDGDEPEVLDGLTGRQRFFASWAAGWRQVIRQEEAIRRLATDPHSPNEFRTNAIAKNLDSFHEAFDVTAEDGMWMPAAERVTIW</sequence>
<evidence type="ECO:0000256" key="6">
    <source>
        <dbReference type="ARBA" id="ARBA00022833"/>
    </source>
</evidence>
<dbReference type="Pfam" id="PF05649">
    <property type="entry name" value="Peptidase_M13_N"/>
    <property type="match status" value="1"/>
</dbReference>
<dbReference type="RefSeq" id="WP_308419981.1">
    <property type="nucleotide sequence ID" value="NZ_BMFW01000003.1"/>
</dbReference>
<dbReference type="InterPro" id="IPR000718">
    <property type="entry name" value="Peptidase_M13"/>
</dbReference>
<organism evidence="10 11">
    <name type="scientific">Arthrobacter liuii</name>
    <dbReference type="NCBI Taxonomy" id="1476996"/>
    <lineage>
        <taxon>Bacteria</taxon>
        <taxon>Bacillati</taxon>
        <taxon>Actinomycetota</taxon>
        <taxon>Actinomycetes</taxon>
        <taxon>Micrococcales</taxon>
        <taxon>Micrococcaceae</taxon>
        <taxon>Arthrobacter</taxon>
    </lineage>
</organism>
<feature type="domain" description="Peptidase M13 N-terminal" evidence="9">
    <location>
        <begin position="17"/>
        <end position="392"/>
    </location>
</feature>
<keyword evidence="4" id="KW-0479">Metal-binding</keyword>
<gene>
    <name evidence="10" type="ORF">GCM10007170_10750</name>
</gene>
<dbReference type="EMBL" id="BMFW01000003">
    <property type="protein sequence ID" value="GGH92365.1"/>
    <property type="molecule type" value="Genomic_DNA"/>
</dbReference>
<evidence type="ECO:0000256" key="3">
    <source>
        <dbReference type="ARBA" id="ARBA00022670"/>
    </source>
</evidence>
<evidence type="ECO:0000256" key="5">
    <source>
        <dbReference type="ARBA" id="ARBA00022801"/>
    </source>
</evidence>
<name>A0ABQ2AJY3_9MICC</name>
<dbReference type="InterPro" id="IPR024079">
    <property type="entry name" value="MetalloPept_cat_dom_sf"/>
</dbReference>
<evidence type="ECO:0000256" key="2">
    <source>
        <dbReference type="ARBA" id="ARBA00007357"/>
    </source>
</evidence>
<evidence type="ECO:0000259" key="9">
    <source>
        <dbReference type="Pfam" id="PF05649"/>
    </source>
</evidence>